<evidence type="ECO:0000256" key="1">
    <source>
        <dbReference type="ARBA" id="ARBA00006987"/>
    </source>
</evidence>
<evidence type="ECO:0008006" key="6">
    <source>
        <dbReference type="Google" id="ProtNLM"/>
    </source>
</evidence>
<dbReference type="InParanoid" id="A0A3A9J9R7"/>
<sequence length="350" mass="36607">MVPLNGTRGDAWLGRLHLDLRGGNGRAEARTVPRTAAYWLELGSRPARGAGAGRAGYPPRGALSAGWDHRRLCPLFAAHFGQVIGRTVIVDNRGGAGGLMGGAEVSRAAPDGATLIFHSPTSGIAGPMARRNPPYNPLRGFAPVSVLGFTPMVLSVNPKLGIATLPQLVDLLRREPGRHSYGSSGIGGVPHLSAELLKLRAGGLEATHVPYRGAAGAIQDTMAGNLTFVIDTFAPLLQLHQSGQLPAISVLDEARSPVAPEVRTAWEDGIDVITRNTNWLAAPPATPDALLAPLAAASAAVMADPGMKAELAKFAYEAVVQSRPKDARQALVAEVELWGSIIRAAGIELE</sequence>
<comment type="caution">
    <text evidence="2">The sequence shown here is derived from an EMBL/GenBank/DDBJ whole genome shotgun (WGS) entry which is preliminary data.</text>
</comment>
<dbReference type="Proteomes" id="UP000274097">
    <property type="component" value="Unassembled WGS sequence"/>
</dbReference>
<evidence type="ECO:0000313" key="2">
    <source>
        <dbReference type="EMBL" id="RKK01375.1"/>
    </source>
</evidence>
<dbReference type="InterPro" id="IPR005064">
    <property type="entry name" value="BUG"/>
</dbReference>
<organism evidence="2 5">
    <name type="scientific">Teichococcus wenyumeiae</name>
    <dbReference type="NCBI Taxonomy" id="2478470"/>
    <lineage>
        <taxon>Bacteria</taxon>
        <taxon>Pseudomonadati</taxon>
        <taxon>Pseudomonadota</taxon>
        <taxon>Alphaproteobacteria</taxon>
        <taxon>Acetobacterales</taxon>
        <taxon>Roseomonadaceae</taxon>
        <taxon>Roseomonas</taxon>
    </lineage>
</organism>
<reference evidence="2 5" key="1">
    <citation type="submission" date="2018-09" db="EMBL/GenBank/DDBJ databases">
        <title>Roseomonas sp. nov., isolated from feces of Tibetan antelopes in the Qinghai-Tibet plateau, China.</title>
        <authorList>
            <person name="Tian Z."/>
        </authorList>
    </citation>
    <scope>NUCLEOTIDE SEQUENCE [LARGE SCALE GENOMIC DNA]</scope>
    <source>
        <strain evidence="3 4">Z23</strain>
        <strain evidence="2 5">Z24</strain>
    </source>
</reference>
<evidence type="ECO:0000313" key="3">
    <source>
        <dbReference type="EMBL" id="RMI14711.1"/>
    </source>
</evidence>
<dbReference type="Proteomes" id="UP000278036">
    <property type="component" value="Unassembled WGS sequence"/>
</dbReference>
<dbReference type="Gene3D" id="3.40.190.150">
    <property type="entry name" value="Bordetella uptake gene, domain 1"/>
    <property type="match status" value="1"/>
</dbReference>
<dbReference type="EMBL" id="RFLX01000091">
    <property type="protein sequence ID" value="RMI14711.1"/>
    <property type="molecule type" value="Genomic_DNA"/>
</dbReference>
<dbReference type="PANTHER" id="PTHR42928">
    <property type="entry name" value="TRICARBOXYLATE-BINDING PROTEIN"/>
    <property type="match status" value="1"/>
</dbReference>
<proteinExistence type="inferred from homology"/>
<gene>
    <name evidence="2" type="ORF">D6Z83_25315</name>
    <name evidence="3" type="ORF">EBE87_27450</name>
</gene>
<protein>
    <recommendedName>
        <fullName evidence="6">Tripartite tricarboxylate transporter substrate binding protein</fullName>
    </recommendedName>
</protein>
<comment type="similarity">
    <text evidence="1">Belongs to the UPF0065 (bug) family.</text>
</comment>
<accession>A0A3A9J9R7</accession>
<dbReference type="RefSeq" id="WP_120640908.1">
    <property type="nucleotide sequence ID" value="NZ_RAQU01000283.1"/>
</dbReference>
<dbReference type="PANTHER" id="PTHR42928:SF5">
    <property type="entry name" value="BLR1237 PROTEIN"/>
    <property type="match status" value="1"/>
</dbReference>
<dbReference type="Gene3D" id="3.40.190.10">
    <property type="entry name" value="Periplasmic binding protein-like II"/>
    <property type="match status" value="1"/>
</dbReference>
<evidence type="ECO:0000313" key="5">
    <source>
        <dbReference type="Proteomes" id="UP000278036"/>
    </source>
</evidence>
<evidence type="ECO:0000313" key="4">
    <source>
        <dbReference type="Proteomes" id="UP000274097"/>
    </source>
</evidence>
<dbReference type="InterPro" id="IPR042100">
    <property type="entry name" value="Bug_dom1"/>
</dbReference>
<dbReference type="AlphaFoldDB" id="A0A3A9J9R7"/>
<name>A0A3A9J9R7_9PROT</name>
<dbReference type="EMBL" id="RAQU01000283">
    <property type="protein sequence ID" value="RKK01375.1"/>
    <property type="molecule type" value="Genomic_DNA"/>
</dbReference>
<keyword evidence="4" id="KW-1185">Reference proteome</keyword>
<dbReference type="Pfam" id="PF03401">
    <property type="entry name" value="TctC"/>
    <property type="match status" value="1"/>
</dbReference>